<dbReference type="GO" id="GO:0005125">
    <property type="term" value="F:cytokine activity"/>
    <property type="evidence" value="ECO:0007669"/>
    <property type="project" value="InterPro"/>
</dbReference>
<proteinExistence type="predicted"/>
<feature type="compositionally biased region" description="Low complexity" evidence="1">
    <location>
        <begin position="162"/>
        <end position="186"/>
    </location>
</feature>
<organism evidence="2 3">
    <name type="scientific">Phyllostomus discolor</name>
    <name type="common">pale spear-nosed bat</name>
    <dbReference type="NCBI Taxonomy" id="89673"/>
    <lineage>
        <taxon>Eukaryota</taxon>
        <taxon>Metazoa</taxon>
        <taxon>Chordata</taxon>
        <taxon>Craniata</taxon>
        <taxon>Vertebrata</taxon>
        <taxon>Euteleostomi</taxon>
        <taxon>Mammalia</taxon>
        <taxon>Eutheria</taxon>
        <taxon>Laurasiatheria</taxon>
        <taxon>Chiroptera</taxon>
        <taxon>Yangochiroptera</taxon>
        <taxon>Phyllostomidae</taxon>
        <taxon>Phyllostominae</taxon>
        <taxon>Phyllostomus</taxon>
    </lineage>
</organism>
<dbReference type="GO" id="GO:0042609">
    <property type="term" value="F:CD4 receptor binding"/>
    <property type="evidence" value="ECO:0007669"/>
    <property type="project" value="TreeGrafter"/>
</dbReference>
<accession>A0A834DGN7</accession>
<name>A0A834DGN7_9CHIR</name>
<dbReference type="InterPro" id="IPR055287">
    <property type="entry name" value="IL-16-like"/>
</dbReference>
<gene>
    <name evidence="2" type="ORF">HJG60_006683</name>
</gene>
<protein>
    <submittedName>
        <fullName evidence="2">Interleukin 16</fullName>
    </submittedName>
</protein>
<dbReference type="GO" id="GO:0050930">
    <property type="term" value="P:induction of positive chemotaxis"/>
    <property type="evidence" value="ECO:0007669"/>
    <property type="project" value="InterPro"/>
</dbReference>
<comment type="caution">
    <text evidence="2">The sequence shown here is derived from an EMBL/GenBank/DDBJ whole genome shotgun (WGS) entry which is preliminary data.</text>
</comment>
<dbReference type="GO" id="GO:0030595">
    <property type="term" value="P:leukocyte chemotaxis"/>
    <property type="evidence" value="ECO:0007669"/>
    <property type="project" value="TreeGrafter"/>
</dbReference>
<evidence type="ECO:0000256" key="1">
    <source>
        <dbReference type="SAM" id="MobiDB-lite"/>
    </source>
</evidence>
<dbReference type="Proteomes" id="UP000664940">
    <property type="component" value="Unassembled WGS sequence"/>
</dbReference>
<feature type="region of interest" description="Disordered" evidence="1">
    <location>
        <begin position="112"/>
        <end position="209"/>
    </location>
</feature>
<dbReference type="EMBL" id="JABVXQ010000014">
    <property type="protein sequence ID" value="KAF6077782.1"/>
    <property type="molecule type" value="Genomic_DNA"/>
</dbReference>
<dbReference type="PANTHER" id="PTHR48484:SF2">
    <property type="entry name" value="PRO-INTERLEUKIN-16"/>
    <property type="match status" value="1"/>
</dbReference>
<dbReference type="PANTHER" id="PTHR48484">
    <property type="entry name" value="PRO-INTERLEUKIN-16"/>
    <property type="match status" value="1"/>
</dbReference>
<dbReference type="AlphaFoldDB" id="A0A834DGN7"/>
<evidence type="ECO:0000313" key="2">
    <source>
        <dbReference type="EMBL" id="KAF6077782.1"/>
    </source>
</evidence>
<sequence>MAGLTHQDALQKFKQAKKGLLTLTVRTRLTAPRSPSGHLSPPLCRSLSSGSCAAKDGGPFLVGDAEAAASARTPSYRVLVEVSLTKGRRGSGHRPVQRAPLPVHLRHLRPHALAGVGGAPGRAAAVRRRDRGDRRVPRALHVPQRRPRGPEPLQPRARAHHGQPAPGPAGKAAGAPGLGRARAVRALNSEEETAGFRPPSLRTCPRCVR</sequence>
<reference evidence="2 3" key="1">
    <citation type="journal article" date="2020" name="Nature">
        <title>Six reference-quality genomes reveal evolution of bat adaptations.</title>
        <authorList>
            <person name="Jebb D."/>
            <person name="Huang Z."/>
            <person name="Pippel M."/>
            <person name="Hughes G.M."/>
            <person name="Lavrichenko K."/>
            <person name="Devanna P."/>
            <person name="Winkler S."/>
            <person name="Jermiin L.S."/>
            <person name="Skirmuntt E.C."/>
            <person name="Katzourakis A."/>
            <person name="Burkitt-Gray L."/>
            <person name="Ray D.A."/>
            <person name="Sullivan K.A.M."/>
            <person name="Roscito J.G."/>
            <person name="Kirilenko B.M."/>
            <person name="Davalos L.M."/>
            <person name="Corthals A.P."/>
            <person name="Power M.L."/>
            <person name="Jones G."/>
            <person name="Ransome R.D."/>
            <person name="Dechmann D.K.N."/>
            <person name="Locatelli A.G."/>
            <person name="Puechmaille S.J."/>
            <person name="Fedrigo O."/>
            <person name="Jarvis E.D."/>
            <person name="Hiller M."/>
            <person name="Vernes S.C."/>
            <person name="Myers E.W."/>
            <person name="Teeling E.C."/>
        </authorList>
    </citation>
    <scope>NUCLEOTIDE SEQUENCE [LARGE SCALE GENOMIC DNA]</scope>
    <source>
        <strain evidence="2">Bat1K_MPI-CBG_1</strain>
    </source>
</reference>
<evidence type="ECO:0000313" key="3">
    <source>
        <dbReference type="Proteomes" id="UP000664940"/>
    </source>
</evidence>